<evidence type="ECO:0000256" key="3">
    <source>
        <dbReference type="ARBA" id="ARBA00022840"/>
    </source>
</evidence>
<dbReference type="SUPFAM" id="SSF52540">
    <property type="entry name" value="P-loop containing nucleoside triphosphate hydrolases"/>
    <property type="match status" value="1"/>
</dbReference>
<keyword evidence="1" id="KW-0813">Transport</keyword>
<organism evidence="5 6">
    <name type="scientific">Paenibacillus mendelii</name>
    <dbReference type="NCBI Taxonomy" id="206163"/>
    <lineage>
        <taxon>Bacteria</taxon>
        <taxon>Bacillati</taxon>
        <taxon>Bacillota</taxon>
        <taxon>Bacilli</taxon>
        <taxon>Bacillales</taxon>
        <taxon>Paenibacillaceae</taxon>
        <taxon>Paenibacillus</taxon>
    </lineage>
</organism>
<protein>
    <submittedName>
        <fullName evidence="5">ATP-binding cassette domain-containing protein</fullName>
    </submittedName>
</protein>
<gene>
    <name evidence="5" type="ORF">ACFFJ8_08045</name>
</gene>
<dbReference type="Gene3D" id="3.40.50.300">
    <property type="entry name" value="P-loop containing nucleotide triphosphate hydrolases"/>
    <property type="match status" value="1"/>
</dbReference>
<keyword evidence="6" id="KW-1185">Reference proteome</keyword>
<dbReference type="PANTHER" id="PTHR42939">
    <property type="entry name" value="ABC TRANSPORTER ATP-BINDING PROTEIN ALBC-RELATED"/>
    <property type="match status" value="1"/>
</dbReference>
<evidence type="ECO:0000313" key="5">
    <source>
        <dbReference type="EMBL" id="MFC0391327.1"/>
    </source>
</evidence>
<proteinExistence type="predicted"/>
<evidence type="ECO:0000256" key="2">
    <source>
        <dbReference type="ARBA" id="ARBA00022741"/>
    </source>
</evidence>
<dbReference type="RefSeq" id="WP_204818035.1">
    <property type="nucleotide sequence ID" value="NZ_JANHOF010000004.1"/>
</dbReference>
<dbReference type="GO" id="GO:0005524">
    <property type="term" value="F:ATP binding"/>
    <property type="evidence" value="ECO:0007669"/>
    <property type="project" value="UniProtKB-KW"/>
</dbReference>
<feature type="domain" description="ABC transporter" evidence="4">
    <location>
        <begin position="22"/>
        <end position="47"/>
    </location>
</feature>
<dbReference type="Proteomes" id="UP001589818">
    <property type="component" value="Unassembled WGS sequence"/>
</dbReference>
<keyword evidence="3 5" id="KW-0067">ATP-binding</keyword>
<dbReference type="InterPro" id="IPR051782">
    <property type="entry name" value="ABC_Transporter_VariousFunc"/>
</dbReference>
<sequence length="49" mass="5431">MSEYVLRTRDTSKKYGNTYAIQNVSVEIKRGQIYGLIGLNGAGKTTFTS</sequence>
<dbReference type="EMBL" id="JBHLVF010000010">
    <property type="protein sequence ID" value="MFC0391327.1"/>
    <property type="molecule type" value="Genomic_DNA"/>
</dbReference>
<evidence type="ECO:0000256" key="1">
    <source>
        <dbReference type="ARBA" id="ARBA00022448"/>
    </source>
</evidence>
<dbReference type="PANTHER" id="PTHR42939:SF1">
    <property type="entry name" value="ABC TRANSPORTER ATP-BINDING PROTEIN ALBC-RELATED"/>
    <property type="match status" value="1"/>
</dbReference>
<name>A0ABV6J728_9BACL</name>
<comment type="caution">
    <text evidence="5">The sequence shown here is derived from an EMBL/GenBank/DDBJ whole genome shotgun (WGS) entry which is preliminary data.</text>
</comment>
<dbReference type="InterPro" id="IPR003439">
    <property type="entry name" value="ABC_transporter-like_ATP-bd"/>
</dbReference>
<dbReference type="InterPro" id="IPR027417">
    <property type="entry name" value="P-loop_NTPase"/>
</dbReference>
<reference evidence="5 6" key="1">
    <citation type="submission" date="2024-09" db="EMBL/GenBank/DDBJ databases">
        <authorList>
            <person name="Sun Q."/>
            <person name="Mori K."/>
        </authorList>
    </citation>
    <scope>NUCLEOTIDE SEQUENCE [LARGE SCALE GENOMIC DNA]</scope>
    <source>
        <strain evidence="5 6">CCM 4839</strain>
    </source>
</reference>
<keyword evidence="2" id="KW-0547">Nucleotide-binding</keyword>
<accession>A0ABV6J728</accession>
<dbReference type="Pfam" id="PF00005">
    <property type="entry name" value="ABC_tran"/>
    <property type="match status" value="1"/>
</dbReference>
<evidence type="ECO:0000313" key="6">
    <source>
        <dbReference type="Proteomes" id="UP001589818"/>
    </source>
</evidence>
<evidence type="ECO:0000259" key="4">
    <source>
        <dbReference type="Pfam" id="PF00005"/>
    </source>
</evidence>